<dbReference type="EC" id="2.7.1.33" evidence="5 22"/>
<evidence type="ECO:0000256" key="17">
    <source>
        <dbReference type="ARBA" id="ARBA00050986"/>
    </source>
</evidence>
<dbReference type="Pfam" id="PF03630">
    <property type="entry name" value="Fumble"/>
    <property type="match status" value="1"/>
</dbReference>
<keyword evidence="9 22" id="KW-0547">Nucleotide-binding</keyword>
<dbReference type="GO" id="GO:0015937">
    <property type="term" value="P:coenzyme A biosynthetic process"/>
    <property type="evidence" value="ECO:0007669"/>
    <property type="project" value="UniProtKB-UniRule"/>
</dbReference>
<name>A0A9R1AP41_TRITD</name>
<dbReference type="Proteomes" id="UP000324705">
    <property type="component" value="Chromosome 5B"/>
</dbReference>
<dbReference type="Gene3D" id="3.30.420.510">
    <property type="match status" value="1"/>
</dbReference>
<evidence type="ECO:0000256" key="19">
    <source>
        <dbReference type="ARBA" id="ARBA00058977"/>
    </source>
</evidence>
<evidence type="ECO:0000256" key="2">
    <source>
        <dbReference type="ARBA" id="ARBA00001967"/>
    </source>
</evidence>
<keyword evidence="10 22" id="KW-0418">Kinase</keyword>
<dbReference type="InterPro" id="IPR035073">
    <property type="entry name" value="At2g17340_3_helix_bundle"/>
</dbReference>
<dbReference type="GO" id="GO:0046872">
    <property type="term" value="F:metal ion binding"/>
    <property type="evidence" value="ECO:0007669"/>
    <property type="project" value="UniProtKB-KW"/>
</dbReference>
<feature type="compositionally biased region" description="Basic and acidic residues" evidence="23">
    <location>
        <begin position="23"/>
        <end position="33"/>
    </location>
</feature>
<evidence type="ECO:0000256" key="14">
    <source>
        <dbReference type="ARBA" id="ARBA00023211"/>
    </source>
</evidence>
<comment type="cofactor">
    <cofactor evidence="1">
        <name>Mn(2+)</name>
        <dbReference type="ChEBI" id="CHEBI:29035"/>
    </cofactor>
</comment>
<comment type="function">
    <text evidence="19">Catalyzes the phosphorylation of pantothenate the first step in CoA biosynthesis. May play a role in the physiological regulation of the intracellular CoA concentration. Functionally redudant with PANK1. The phosphatase activity shows preference for normal or oxidatively damaged intermediates of 4'-phosphopantetheine, which provides strong indirect evidence that the phosphatase activity pre-empts damage in the CoA pathway. Hydrolyzing excess 4'-phosphopantetheine could constitute a directed overflow mechanism to prevent its oxidation to the S-sulfonate, sulfonate, or other forms. Hydrolyzing 4'-phosphopantetheine sulfonate or S-sulfonate would forestall their conversion to inactive forms of CoA and acyl carrier protein.</text>
</comment>
<evidence type="ECO:0000256" key="11">
    <source>
        <dbReference type="ARBA" id="ARBA00022801"/>
    </source>
</evidence>
<evidence type="ECO:0000256" key="4">
    <source>
        <dbReference type="ARBA" id="ARBA00005538"/>
    </source>
</evidence>
<evidence type="ECO:0000256" key="7">
    <source>
        <dbReference type="ARBA" id="ARBA00022679"/>
    </source>
</evidence>
<keyword evidence="11" id="KW-0378">Hydrolase</keyword>
<dbReference type="Pfam" id="PF01937">
    <property type="entry name" value="ARMT1-like_dom"/>
    <property type="match status" value="1"/>
</dbReference>
<evidence type="ECO:0000256" key="12">
    <source>
        <dbReference type="ARBA" id="ARBA00022840"/>
    </source>
</evidence>
<dbReference type="PANTHER" id="PTHR12280:SF20">
    <property type="entry name" value="4'-PHOSPHOPANTETHEINE PHOSPHATASE"/>
    <property type="match status" value="1"/>
</dbReference>
<comment type="catalytic activity">
    <reaction evidence="16">
        <text>(R)-4'-phosphopantetheine sulfonate + H2O = (R)-pantetheine sulfonate + phosphate</text>
        <dbReference type="Rhea" id="RHEA:68336"/>
        <dbReference type="ChEBI" id="CHEBI:15377"/>
        <dbReference type="ChEBI" id="CHEBI:43474"/>
        <dbReference type="ChEBI" id="CHEBI:177300"/>
        <dbReference type="ChEBI" id="CHEBI:177301"/>
    </reaction>
    <physiologicalReaction direction="left-to-right" evidence="16">
        <dbReference type="Rhea" id="RHEA:68337"/>
    </physiologicalReaction>
</comment>
<evidence type="ECO:0000256" key="1">
    <source>
        <dbReference type="ARBA" id="ARBA00001936"/>
    </source>
</evidence>
<evidence type="ECO:0000256" key="23">
    <source>
        <dbReference type="SAM" id="MobiDB-lite"/>
    </source>
</evidence>
<dbReference type="Gene3D" id="3.40.50.10880">
    <property type="entry name" value="Uncharacterised protein PF01937, DUF89, domain 3"/>
    <property type="match status" value="1"/>
</dbReference>
<proteinExistence type="inferred from homology"/>
<evidence type="ECO:0000256" key="18">
    <source>
        <dbReference type="ARBA" id="ARBA00051980"/>
    </source>
</evidence>
<dbReference type="FunFam" id="1.20.1700.10:FF:000002">
    <property type="entry name" value="Pantothenate kinase 2"/>
    <property type="match status" value="1"/>
</dbReference>
<evidence type="ECO:0000256" key="6">
    <source>
        <dbReference type="ARBA" id="ARBA00022596"/>
    </source>
</evidence>
<dbReference type="GO" id="GO:0005634">
    <property type="term" value="C:nucleus"/>
    <property type="evidence" value="ECO:0007669"/>
    <property type="project" value="TreeGrafter"/>
</dbReference>
<dbReference type="InterPro" id="IPR015844">
    <property type="entry name" value="PanK_long"/>
</dbReference>
<comment type="similarity">
    <text evidence="22">Belongs to the type II pantothenate kinase family.</text>
</comment>
<keyword evidence="8" id="KW-0479">Metal-binding</keyword>
<evidence type="ECO:0000313" key="26">
    <source>
        <dbReference type="Proteomes" id="UP000324705"/>
    </source>
</evidence>
<comment type="catalytic activity">
    <reaction evidence="18">
        <text>(R)-pantothenate + ATP = (R)-4'-phosphopantothenate + ADP + H(+)</text>
        <dbReference type="Rhea" id="RHEA:16373"/>
        <dbReference type="ChEBI" id="CHEBI:10986"/>
        <dbReference type="ChEBI" id="CHEBI:15378"/>
        <dbReference type="ChEBI" id="CHEBI:29032"/>
        <dbReference type="ChEBI" id="CHEBI:30616"/>
        <dbReference type="ChEBI" id="CHEBI:456216"/>
        <dbReference type="EC" id="2.7.1.33"/>
    </reaction>
    <physiologicalReaction direction="left-to-right" evidence="18">
        <dbReference type="Rhea" id="RHEA:16374"/>
    </physiologicalReaction>
</comment>
<evidence type="ECO:0000256" key="16">
    <source>
        <dbReference type="ARBA" id="ARBA00029319"/>
    </source>
</evidence>
<dbReference type="Gene3D" id="1.20.1700.10">
    <property type="entry name" value="AF1104-like"/>
    <property type="match status" value="1"/>
</dbReference>
<dbReference type="PANTHER" id="PTHR12280">
    <property type="entry name" value="PANTOTHENATE KINASE"/>
    <property type="match status" value="1"/>
</dbReference>
<keyword evidence="13 22" id="KW-0173">Coenzyme A biosynthesis</keyword>
<feature type="compositionally biased region" description="Polar residues" evidence="23">
    <location>
        <begin position="39"/>
        <end position="49"/>
    </location>
</feature>
<evidence type="ECO:0000256" key="10">
    <source>
        <dbReference type="ARBA" id="ARBA00022777"/>
    </source>
</evidence>
<comment type="cofactor">
    <cofactor evidence="2">
        <name>Ni(2+)</name>
        <dbReference type="ChEBI" id="CHEBI:49786"/>
    </cofactor>
</comment>
<accession>A0A9R1AP41</accession>
<dbReference type="SUPFAM" id="SSF53067">
    <property type="entry name" value="Actin-like ATPase domain"/>
    <property type="match status" value="2"/>
</dbReference>
<evidence type="ECO:0000256" key="13">
    <source>
        <dbReference type="ARBA" id="ARBA00022993"/>
    </source>
</evidence>
<feature type="region of interest" description="Disordered" evidence="23">
    <location>
        <begin position="1"/>
        <end position="53"/>
    </location>
</feature>
<dbReference type="Gene3D" id="3.30.420.40">
    <property type="match status" value="1"/>
</dbReference>
<comment type="pathway">
    <text evidence="3 22">Cofactor biosynthesis; coenzyme A biosynthesis; CoA from (R)-pantothenate: step 1/5.</text>
</comment>
<dbReference type="SUPFAM" id="SSF111321">
    <property type="entry name" value="AF1104-like"/>
    <property type="match status" value="1"/>
</dbReference>
<dbReference type="EMBL" id="LT934120">
    <property type="protein sequence ID" value="VAI35010.1"/>
    <property type="molecule type" value="Genomic_DNA"/>
</dbReference>
<comment type="catalytic activity">
    <reaction evidence="15">
        <text>(R)-4'-phosphopantetheine + H2O = (R)-pantetheine + phosphate</text>
        <dbReference type="Rhea" id="RHEA:68328"/>
        <dbReference type="ChEBI" id="CHEBI:15377"/>
        <dbReference type="ChEBI" id="CHEBI:16753"/>
        <dbReference type="ChEBI" id="CHEBI:43474"/>
        <dbReference type="ChEBI" id="CHEBI:61723"/>
    </reaction>
    <physiologicalReaction direction="left-to-right" evidence="15">
        <dbReference type="Rhea" id="RHEA:68329"/>
    </physiologicalReaction>
</comment>
<evidence type="ECO:0000256" key="21">
    <source>
        <dbReference type="ARBA" id="ARBA00068274"/>
    </source>
</evidence>
<protein>
    <recommendedName>
        <fullName evidence="21 22">Pantothenate kinase 2</fullName>
        <ecNumber evidence="5 22">2.7.1.33</ecNumber>
    </recommendedName>
</protein>
<dbReference type="PIRSF" id="PIRSF036939">
    <property type="entry name" value="PanK_long"/>
    <property type="match status" value="1"/>
</dbReference>
<organism evidence="25 26">
    <name type="scientific">Triticum turgidum subsp. durum</name>
    <name type="common">Durum wheat</name>
    <name type="synonym">Triticum durum</name>
    <dbReference type="NCBI Taxonomy" id="4567"/>
    <lineage>
        <taxon>Eukaryota</taxon>
        <taxon>Viridiplantae</taxon>
        <taxon>Streptophyta</taxon>
        <taxon>Embryophyta</taxon>
        <taxon>Tracheophyta</taxon>
        <taxon>Spermatophyta</taxon>
        <taxon>Magnoliopsida</taxon>
        <taxon>Liliopsida</taxon>
        <taxon>Poales</taxon>
        <taxon>Poaceae</taxon>
        <taxon>BOP clade</taxon>
        <taxon>Pooideae</taxon>
        <taxon>Triticodae</taxon>
        <taxon>Triticeae</taxon>
        <taxon>Triticinae</taxon>
        <taxon>Triticum</taxon>
    </lineage>
</organism>
<dbReference type="InterPro" id="IPR043129">
    <property type="entry name" value="ATPase_NBD"/>
</dbReference>
<dbReference type="CDD" id="cd24123">
    <property type="entry name" value="ASKHA_NBD_PanK-II_Pank4"/>
    <property type="match status" value="1"/>
</dbReference>
<sequence>MAANNSGSEPPIPEDDEGLGGVTHEEEAAEAKGKAPAASTTTMNRSGSRPQLDLSGAAIHGTLEDRNPTILLPNQSDDISHLALDIGGSLIKLVYFSRHADQPTEDKRKLSTKRRLEIFTGARRSYPVLGGRLHFVKFETGKLNECLDFISSKQLHRGGVDSPSWRSGAQPDNIVIKATGGGAFKYADLFKERLGVSLEKEDEMDCLVAGANFLLKAIRHEAFTHMDGQKEYVQIDQNDLFPYLLVNVGSGVSIIKVDGHGKFQRVSGTNVGGGTYWGLGRLMTECKSFDELLELSQRGDNSTIDMLVGDIYGGLDYSKIGLSASTIASSFGKTISDNKELSDYRPEDISLSLLRMISYNIGQISYLNALRYGLKRIFFGGFFIRGHAYTMDTISFAVHFWSKGEAKAMFLRHEGFLGALGAFMSYEKHGLDDLSAHHLVERFPMGAPYVGGKIHGPPLGDLNEKISWMEKFVQKGTQITAPVPMGAPATTGMGGFERPTSKGDILRSDASAALNVGVLHLVPSLDVFPLLEDPKTYEPNTIDLDHDEFKYWFTILSDHLPDLVEKAVASEGGTDDAKRRGDAFAHAFSAHLARLTEEPAAYGKFGLANLLELREECLREFQFFDAYVSIKQRENEASLAVLPDLLMELDSMDEEDRLLALIEGVLAANIFDWGSKACVDLYNQGTIIEIYRMSRKKMQRPWRIDNFDTFKSRMLKKDQPYKRALISVDNAGADVVLGMLPLAREFLRRGVEVVLVANSLPALNDITANELPEIVAEAAKHCGILRKAAEAGGLIVDAMAGIQGDAKDEPASVPLMVVENGCGSPCIDFRQVSSELAAAAKDADLVDLRGHGAVTAHQPECPFQVRRPEACDGEEPEVGREAFQRKHIRLHL</sequence>
<evidence type="ECO:0000313" key="25">
    <source>
        <dbReference type="EMBL" id="VAI35010.1"/>
    </source>
</evidence>
<keyword evidence="6" id="KW-0533">Nickel</keyword>
<dbReference type="GO" id="GO:0004594">
    <property type="term" value="F:pantothenate kinase activity"/>
    <property type="evidence" value="ECO:0007669"/>
    <property type="project" value="UniProtKB-UniRule"/>
</dbReference>
<keyword evidence="12 22" id="KW-0067">ATP-binding</keyword>
<keyword evidence="14" id="KW-0464">Manganese</keyword>
<comment type="similarity">
    <text evidence="4">In the N-terminal section; belongs to the type II pantothenate kinase family.</text>
</comment>
<gene>
    <name evidence="25" type="ORF">TRITD_5Bv1G171990</name>
</gene>
<dbReference type="InterPro" id="IPR004567">
    <property type="entry name" value="Type_II_PanK"/>
</dbReference>
<dbReference type="GO" id="GO:0005524">
    <property type="term" value="F:ATP binding"/>
    <property type="evidence" value="ECO:0007669"/>
    <property type="project" value="UniProtKB-UniRule"/>
</dbReference>
<dbReference type="GO" id="GO:0005829">
    <property type="term" value="C:cytosol"/>
    <property type="evidence" value="ECO:0007669"/>
    <property type="project" value="TreeGrafter"/>
</dbReference>
<dbReference type="InterPro" id="IPR036075">
    <property type="entry name" value="ARMT-1-like_metal-bd_sf"/>
</dbReference>
<dbReference type="FunFam" id="3.30.420.510:FF:000003">
    <property type="entry name" value="Pantothenate kinase 2"/>
    <property type="match status" value="1"/>
</dbReference>
<evidence type="ECO:0000256" key="8">
    <source>
        <dbReference type="ARBA" id="ARBA00022723"/>
    </source>
</evidence>
<dbReference type="FunFam" id="3.30.420.40:FF:000273">
    <property type="entry name" value="Pantothenate kinase 2"/>
    <property type="match status" value="1"/>
</dbReference>
<reference evidence="25 26" key="1">
    <citation type="submission" date="2017-09" db="EMBL/GenBank/DDBJ databases">
        <authorList>
            <consortium name="International Durum Wheat Genome Sequencing Consortium (IDWGSC)"/>
            <person name="Milanesi L."/>
        </authorList>
    </citation>
    <scope>NUCLEOTIDE SEQUENCE [LARGE SCALE GENOMIC DNA]</scope>
    <source>
        <strain evidence="26">cv. Svevo</strain>
    </source>
</reference>
<comment type="catalytic activity">
    <reaction evidence="17">
        <text>(R)-4'-phosphopantothenate + H2O = (R)-pantothenate + phosphate</text>
        <dbReference type="Rhea" id="RHEA:68332"/>
        <dbReference type="ChEBI" id="CHEBI:10986"/>
        <dbReference type="ChEBI" id="CHEBI:15377"/>
        <dbReference type="ChEBI" id="CHEBI:29032"/>
        <dbReference type="ChEBI" id="CHEBI:43474"/>
    </reaction>
    <physiologicalReaction direction="left-to-right" evidence="17">
        <dbReference type="Rhea" id="RHEA:68333"/>
    </physiologicalReaction>
</comment>
<evidence type="ECO:0000256" key="15">
    <source>
        <dbReference type="ARBA" id="ARBA00029312"/>
    </source>
</evidence>
<dbReference type="NCBIfam" id="TIGR00555">
    <property type="entry name" value="panK_eukar"/>
    <property type="match status" value="1"/>
</dbReference>
<keyword evidence="26" id="KW-1185">Reference proteome</keyword>
<dbReference type="FunFam" id="3.30.420.40:FF:000442">
    <property type="entry name" value="Pantothenate kinase 1"/>
    <property type="match status" value="1"/>
</dbReference>
<evidence type="ECO:0000256" key="22">
    <source>
        <dbReference type="PIRNR" id="PIRNR036939"/>
    </source>
</evidence>
<dbReference type="GO" id="GO:0016787">
    <property type="term" value="F:hydrolase activity"/>
    <property type="evidence" value="ECO:0007669"/>
    <property type="project" value="UniProtKB-KW"/>
</dbReference>
<dbReference type="InterPro" id="IPR002791">
    <property type="entry name" value="ARMT1-like_metal-bd"/>
</dbReference>
<evidence type="ECO:0000259" key="24">
    <source>
        <dbReference type="Pfam" id="PF01937"/>
    </source>
</evidence>
<evidence type="ECO:0000256" key="9">
    <source>
        <dbReference type="ARBA" id="ARBA00022741"/>
    </source>
</evidence>
<feature type="domain" description="Damage-control phosphatase ARMT1-like metal-binding" evidence="24">
    <location>
        <begin position="561"/>
        <end position="851"/>
    </location>
</feature>
<evidence type="ECO:0000256" key="20">
    <source>
        <dbReference type="ARBA" id="ARBA00061149"/>
    </source>
</evidence>
<dbReference type="Gramene" id="TRITD5Bv1G171990.11">
    <property type="protein sequence ID" value="TRITD5Bv1G171990.11"/>
    <property type="gene ID" value="TRITD5Bv1G171990"/>
</dbReference>
<keyword evidence="7 22" id="KW-0808">Transferase</keyword>
<dbReference type="AlphaFoldDB" id="A0A9R1AP41"/>
<evidence type="ECO:0000256" key="3">
    <source>
        <dbReference type="ARBA" id="ARBA00005225"/>
    </source>
</evidence>
<evidence type="ECO:0000256" key="5">
    <source>
        <dbReference type="ARBA" id="ARBA00012102"/>
    </source>
</evidence>
<comment type="similarity">
    <text evidence="20">In the C-terminal section; belongs to the damage-control phosphatase family. Phosphopantetheine phosphatase II subfamily.</text>
</comment>